<keyword evidence="8" id="KW-0503">Monooxygenase</keyword>
<dbReference type="GO" id="GO:0004497">
    <property type="term" value="F:monooxygenase activity"/>
    <property type="evidence" value="ECO:0007669"/>
    <property type="project" value="UniProtKB-KW"/>
</dbReference>
<dbReference type="GO" id="GO:0016705">
    <property type="term" value="F:oxidoreductase activity, acting on paired donors, with incorporation or reduction of molecular oxygen"/>
    <property type="evidence" value="ECO:0007669"/>
    <property type="project" value="InterPro"/>
</dbReference>
<name>A0A4Y9Z7A4_9AGAM</name>
<accession>A0A4Y9Z7A4</accession>
<evidence type="ECO:0000256" key="8">
    <source>
        <dbReference type="ARBA" id="ARBA00023033"/>
    </source>
</evidence>
<proteinExistence type="inferred from homology"/>
<keyword evidence="10" id="KW-1185">Reference proteome</keyword>
<reference evidence="9 10" key="1">
    <citation type="submission" date="2019-02" db="EMBL/GenBank/DDBJ databases">
        <title>Genome sequencing of the rare red list fungi Dentipellis fragilis.</title>
        <authorList>
            <person name="Buettner E."/>
            <person name="Kellner H."/>
        </authorList>
    </citation>
    <scope>NUCLEOTIDE SEQUENCE [LARGE SCALE GENOMIC DNA]</scope>
    <source>
        <strain evidence="9 10">DSM 105465</strain>
    </source>
</reference>
<evidence type="ECO:0000256" key="2">
    <source>
        <dbReference type="ARBA" id="ARBA00005179"/>
    </source>
</evidence>
<evidence type="ECO:0008006" key="11">
    <source>
        <dbReference type="Google" id="ProtNLM"/>
    </source>
</evidence>
<dbReference type="EMBL" id="SEOQ01000129">
    <property type="protein sequence ID" value="TFY69723.1"/>
    <property type="molecule type" value="Genomic_DNA"/>
</dbReference>
<keyword evidence="7" id="KW-0408">Iron</keyword>
<dbReference type="SUPFAM" id="SSF48264">
    <property type="entry name" value="Cytochrome P450"/>
    <property type="match status" value="1"/>
</dbReference>
<dbReference type="Gene3D" id="1.10.630.10">
    <property type="entry name" value="Cytochrome P450"/>
    <property type="match status" value="1"/>
</dbReference>
<evidence type="ECO:0000256" key="4">
    <source>
        <dbReference type="ARBA" id="ARBA00022617"/>
    </source>
</evidence>
<keyword evidence="4" id="KW-0349">Heme</keyword>
<evidence type="ECO:0000313" key="10">
    <source>
        <dbReference type="Proteomes" id="UP000298327"/>
    </source>
</evidence>
<dbReference type="InterPro" id="IPR002403">
    <property type="entry name" value="Cyt_P450_E_grp-IV"/>
</dbReference>
<dbReference type="PRINTS" id="PR00465">
    <property type="entry name" value="EP450IV"/>
</dbReference>
<keyword evidence="6" id="KW-0560">Oxidoreductase</keyword>
<dbReference type="GO" id="GO:0005506">
    <property type="term" value="F:iron ion binding"/>
    <property type="evidence" value="ECO:0007669"/>
    <property type="project" value="InterPro"/>
</dbReference>
<dbReference type="PANTHER" id="PTHR24305">
    <property type="entry name" value="CYTOCHROME P450"/>
    <property type="match status" value="1"/>
</dbReference>
<evidence type="ECO:0000256" key="6">
    <source>
        <dbReference type="ARBA" id="ARBA00023002"/>
    </source>
</evidence>
<keyword evidence="5" id="KW-0479">Metal-binding</keyword>
<dbReference type="AlphaFoldDB" id="A0A4Y9Z7A4"/>
<evidence type="ECO:0000256" key="5">
    <source>
        <dbReference type="ARBA" id="ARBA00022723"/>
    </source>
</evidence>
<comment type="caution">
    <text evidence="9">The sequence shown here is derived from an EMBL/GenBank/DDBJ whole genome shotgun (WGS) entry which is preliminary data.</text>
</comment>
<dbReference type="InterPro" id="IPR001128">
    <property type="entry name" value="Cyt_P450"/>
</dbReference>
<gene>
    <name evidence="9" type="ORF">EVG20_g3026</name>
</gene>
<dbReference type="GO" id="GO:0020037">
    <property type="term" value="F:heme binding"/>
    <property type="evidence" value="ECO:0007669"/>
    <property type="project" value="InterPro"/>
</dbReference>
<dbReference type="InterPro" id="IPR050121">
    <property type="entry name" value="Cytochrome_P450_monoxygenase"/>
</dbReference>
<organism evidence="9 10">
    <name type="scientific">Dentipellis fragilis</name>
    <dbReference type="NCBI Taxonomy" id="205917"/>
    <lineage>
        <taxon>Eukaryota</taxon>
        <taxon>Fungi</taxon>
        <taxon>Dikarya</taxon>
        <taxon>Basidiomycota</taxon>
        <taxon>Agaricomycotina</taxon>
        <taxon>Agaricomycetes</taxon>
        <taxon>Russulales</taxon>
        <taxon>Hericiaceae</taxon>
        <taxon>Dentipellis</taxon>
    </lineage>
</organism>
<comment type="similarity">
    <text evidence="3">Belongs to the cytochrome P450 family.</text>
</comment>
<evidence type="ECO:0000313" key="9">
    <source>
        <dbReference type="EMBL" id="TFY69723.1"/>
    </source>
</evidence>
<dbReference type="PANTHER" id="PTHR24305:SF166">
    <property type="entry name" value="CYTOCHROME P450 12A4, MITOCHONDRIAL-RELATED"/>
    <property type="match status" value="1"/>
</dbReference>
<evidence type="ECO:0000256" key="3">
    <source>
        <dbReference type="ARBA" id="ARBA00010617"/>
    </source>
</evidence>
<dbReference type="OrthoDB" id="1470350at2759"/>
<comment type="pathway">
    <text evidence="2">Secondary metabolite biosynthesis.</text>
</comment>
<dbReference type="Pfam" id="PF00067">
    <property type="entry name" value="p450"/>
    <property type="match status" value="1"/>
</dbReference>
<evidence type="ECO:0000256" key="7">
    <source>
        <dbReference type="ARBA" id="ARBA00023004"/>
    </source>
</evidence>
<dbReference type="STRING" id="205917.A0A4Y9Z7A4"/>
<dbReference type="InterPro" id="IPR036396">
    <property type="entry name" value="Cyt_P450_sf"/>
</dbReference>
<comment type="cofactor">
    <cofactor evidence="1">
        <name>heme</name>
        <dbReference type="ChEBI" id="CHEBI:30413"/>
    </cofactor>
</comment>
<dbReference type="Proteomes" id="UP000298327">
    <property type="component" value="Unassembled WGS sequence"/>
</dbReference>
<protein>
    <recommendedName>
        <fullName evidence="11">Cytochrome P450</fullName>
    </recommendedName>
</protein>
<evidence type="ECO:0000256" key="1">
    <source>
        <dbReference type="ARBA" id="ARBA00001971"/>
    </source>
</evidence>
<sequence length="537" mass="60374">MVFFLWMQLALAVSVALLAGRFLWQWFRQIPLRNIPGPPSPSFFIGNMAQLWDPLKGWKFHDEIVKNYGRVVRLTGVFGDTMLYVSDPRALYHVLLKDRHHFEETDAFMVSTSWIFGQGLLSSSGDIHRRHRKLLNPVFSGNSMRCLVPIFQRVTKDLRDLLAKKVEEEKTELDMTMWMTRLSLELIGQGGLGYTFDALNECSTNSYGEAVKNLAPMLSKVAIFFQTVPWLDKIGPRSFRRFVCDNLFSWWPTFNKLARIVDVMDETTREVFEHKKAALAQGDDALLHQIGEGRDIMSVLLKVSLAASEQDRMSDIELLGQMNALTFAGMDTTTSALSRIFQALAEHPDAQDKLRAELLEVQIGGQDLTYDELNDLPYLDAITRETLRLYPPFSFIFRSTSADAVLPLTSPMLGLDGSKMSELHIAKDTDIIISILAVNRDPSIWGPDASEWKPERWLSPLSASGPSKAGIPGVYSNTGFKFALLEIKVVLSMLVPRLRFAPAQKEIEWLLGPIASPSVKGCAGSMLPLEVSLVKDE</sequence>